<evidence type="ECO:0000313" key="3">
    <source>
        <dbReference type="Proteomes" id="UP000070054"/>
    </source>
</evidence>
<comment type="caution">
    <text evidence="2">The sequence shown here is derived from an EMBL/GenBank/DDBJ whole genome shotgun (WGS) entry which is preliminary data.</text>
</comment>
<gene>
    <name evidence="2" type="ORF">CNYM01_11352</name>
</gene>
<dbReference type="AlphaFoldDB" id="A0A135SSG3"/>
<evidence type="ECO:0000256" key="1">
    <source>
        <dbReference type="SAM" id="MobiDB-lite"/>
    </source>
</evidence>
<evidence type="ECO:0000313" key="2">
    <source>
        <dbReference type="EMBL" id="KXH38863.1"/>
    </source>
</evidence>
<proteinExistence type="predicted"/>
<accession>A0A135SSG3</accession>
<dbReference type="Proteomes" id="UP000070054">
    <property type="component" value="Unassembled WGS sequence"/>
</dbReference>
<name>A0A135SSG3_9PEZI</name>
<keyword evidence="3" id="KW-1185">Reference proteome</keyword>
<organism evidence="2 3">
    <name type="scientific">Colletotrichum nymphaeae SA-01</name>
    <dbReference type="NCBI Taxonomy" id="1460502"/>
    <lineage>
        <taxon>Eukaryota</taxon>
        <taxon>Fungi</taxon>
        <taxon>Dikarya</taxon>
        <taxon>Ascomycota</taxon>
        <taxon>Pezizomycotina</taxon>
        <taxon>Sordariomycetes</taxon>
        <taxon>Hypocreomycetidae</taxon>
        <taxon>Glomerellales</taxon>
        <taxon>Glomerellaceae</taxon>
        <taxon>Colletotrichum</taxon>
        <taxon>Colletotrichum acutatum species complex</taxon>
    </lineage>
</organism>
<reference evidence="2 3" key="1">
    <citation type="submission" date="2014-02" db="EMBL/GenBank/DDBJ databases">
        <title>The genome sequence of Colletotrichum nymphaeae SA-01.</title>
        <authorList>
            <person name="Baroncelli R."/>
            <person name="Thon M.R."/>
        </authorList>
    </citation>
    <scope>NUCLEOTIDE SEQUENCE [LARGE SCALE GENOMIC DNA]</scope>
    <source>
        <strain evidence="2 3">SA-01</strain>
    </source>
</reference>
<sequence length="183" mass="20547">MVVIRPQGHMARRLRTLAANPDICKSPCLEHSQPHIPTPPSASSPDAEGQHVQIPSSPAAAVTTVPGLRHTFGSPSTSTEAHHYTLEHLDILQANLSDYHYEYQNDWGIIDHEDKPSLDKKGKQKQGVRRVAFYVHKSINLNSWRVEWDVPHGDGYIAMLALRLHDGSEIKIYNVYNKSCWGP</sequence>
<dbReference type="EMBL" id="JEMN01001384">
    <property type="protein sequence ID" value="KXH38863.1"/>
    <property type="molecule type" value="Genomic_DNA"/>
</dbReference>
<feature type="region of interest" description="Disordered" evidence="1">
    <location>
        <begin position="28"/>
        <end position="57"/>
    </location>
</feature>
<protein>
    <submittedName>
        <fullName evidence="2">Uncharacterized protein</fullName>
    </submittedName>
</protein>